<feature type="chain" id="PRO_5043116199" description="Putative alpha-L-fucosidase" evidence="10">
    <location>
        <begin position="20"/>
        <end position="459"/>
    </location>
</feature>
<evidence type="ECO:0000256" key="1">
    <source>
        <dbReference type="ARBA" id="ARBA00004071"/>
    </source>
</evidence>
<evidence type="ECO:0000256" key="7">
    <source>
        <dbReference type="ARBA" id="ARBA00023295"/>
    </source>
</evidence>
<evidence type="ECO:0000256" key="6">
    <source>
        <dbReference type="ARBA" id="ARBA00023180"/>
    </source>
</evidence>
<dbReference type="Proteomes" id="UP001431783">
    <property type="component" value="Unassembled WGS sequence"/>
</dbReference>
<dbReference type="GO" id="GO:0004560">
    <property type="term" value="F:alpha-L-fucosidase activity"/>
    <property type="evidence" value="ECO:0007669"/>
    <property type="project" value="UniProtKB-EC"/>
</dbReference>
<evidence type="ECO:0000259" key="11">
    <source>
        <dbReference type="Pfam" id="PF01120"/>
    </source>
</evidence>
<comment type="function">
    <text evidence="1">Alpha-L-fucosidase is responsible for hydrolyzing the alpha-1,6-linked fucose joined to the reducing-end N-acetylglucosamine of the carbohydrate moieties of glycoproteins.</text>
</comment>
<keyword evidence="6" id="KW-0325">Glycoprotein</keyword>
<dbReference type="SUPFAM" id="SSF51445">
    <property type="entry name" value="(Trans)glycosidases"/>
    <property type="match status" value="1"/>
</dbReference>
<feature type="signal peptide" evidence="10">
    <location>
        <begin position="1"/>
        <end position="19"/>
    </location>
</feature>
<dbReference type="PANTHER" id="PTHR10030">
    <property type="entry name" value="ALPHA-L-FUCOSIDASE"/>
    <property type="match status" value="1"/>
</dbReference>
<evidence type="ECO:0000256" key="8">
    <source>
        <dbReference type="ARBA" id="ARBA00074133"/>
    </source>
</evidence>
<organism evidence="13 14">
    <name type="scientific">Henosepilachna vigintioctopunctata</name>
    <dbReference type="NCBI Taxonomy" id="420089"/>
    <lineage>
        <taxon>Eukaryota</taxon>
        <taxon>Metazoa</taxon>
        <taxon>Ecdysozoa</taxon>
        <taxon>Arthropoda</taxon>
        <taxon>Hexapoda</taxon>
        <taxon>Insecta</taxon>
        <taxon>Pterygota</taxon>
        <taxon>Neoptera</taxon>
        <taxon>Endopterygota</taxon>
        <taxon>Coleoptera</taxon>
        <taxon>Polyphaga</taxon>
        <taxon>Cucujiformia</taxon>
        <taxon>Coccinelloidea</taxon>
        <taxon>Coccinellidae</taxon>
        <taxon>Epilachninae</taxon>
        <taxon>Epilachnini</taxon>
        <taxon>Henosepilachna</taxon>
    </lineage>
</organism>
<dbReference type="SMART" id="SM00812">
    <property type="entry name" value="Alpha_L_fucos"/>
    <property type="match status" value="1"/>
</dbReference>
<dbReference type="InterPro" id="IPR013780">
    <property type="entry name" value="Glyco_hydro_b"/>
</dbReference>
<comment type="similarity">
    <text evidence="2 10">Belongs to the glycosyl hydrolase 29 family.</text>
</comment>
<sequence>MKNSIFIIFIFHSLVFIKCDNFQTVTYAEKRFEPNWDSLDSRRIPNWYDESKIGIFIHWGVFSVPSFGSEWFWDDWKSNASDYVKYMEKNFPKGFSYQEFAKDFTAELFDPQKWANLFKKAGAKYVVLTSKHHEGFTLWPSKYSFSWNAKDIGPHRDIVGDLSKAVRGAGLTFGLYHSLYEWFNPMYLSDKASHFESKEFVTKKIIPEMEELIENYKPSVLWSDGDWEAKDSYWNSTQFLAWLYNDSPVKDTVVVNDRWGIDTPCKHGDFYTCSDRFDPGVLVKHKWENAMTLDTKSWGFRRDAPLEDYLTTQELLETLARTVSCGGNILINVGPTKEGIIAPIFEERLLELGQWLNINGEAIYESTPWIYQNDSLTSDVWFTTKSNSVYAIVLDWPTNNILKLRTVKQLFVDHNPCIVLLGNSGKLDWKFLSELDVQIVFPDKSKVKSERAWVLKITK</sequence>
<dbReference type="GO" id="GO:0016139">
    <property type="term" value="P:glycoside catabolic process"/>
    <property type="evidence" value="ECO:0007669"/>
    <property type="project" value="TreeGrafter"/>
</dbReference>
<name>A0AAW1TQB9_9CUCU</name>
<dbReference type="Pfam" id="PF16757">
    <property type="entry name" value="Fucosidase_C"/>
    <property type="match status" value="1"/>
</dbReference>
<dbReference type="InterPro" id="IPR016286">
    <property type="entry name" value="FUC_metazoa-typ"/>
</dbReference>
<keyword evidence="5 10" id="KW-0378">Hydrolase</keyword>
<accession>A0AAW1TQB9</accession>
<keyword evidence="14" id="KW-1185">Reference proteome</keyword>
<protein>
    <recommendedName>
        <fullName evidence="8">Putative alpha-L-fucosidase</fullName>
        <ecNumber evidence="3">3.2.1.51</ecNumber>
    </recommendedName>
    <alternativeName>
        <fullName evidence="9">Alpha-L-fucoside fucohydrolase</fullName>
    </alternativeName>
</protein>
<dbReference type="InterPro" id="IPR057739">
    <property type="entry name" value="Glyco_hydro_29_N"/>
</dbReference>
<evidence type="ECO:0000313" key="14">
    <source>
        <dbReference type="Proteomes" id="UP001431783"/>
    </source>
</evidence>
<dbReference type="Gene3D" id="2.60.40.1180">
    <property type="entry name" value="Golgi alpha-mannosidase II"/>
    <property type="match status" value="1"/>
</dbReference>
<dbReference type="FunFam" id="3.20.20.80:FF:000027">
    <property type="entry name" value="Alpha-L-fucosidase"/>
    <property type="match status" value="1"/>
</dbReference>
<evidence type="ECO:0000256" key="2">
    <source>
        <dbReference type="ARBA" id="ARBA00007951"/>
    </source>
</evidence>
<dbReference type="EMBL" id="JARQZJ010000002">
    <property type="protein sequence ID" value="KAK9869960.1"/>
    <property type="molecule type" value="Genomic_DNA"/>
</dbReference>
<keyword evidence="4 10" id="KW-0732">Signal</keyword>
<dbReference type="GO" id="GO:0006004">
    <property type="term" value="P:fucose metabolic process"/>
    <property type="evidence" value="ECO:0007669"/>
    <property type="project" value="InterPro"/>
</dbReference>
<dbReference type="AlphaFoldDB" id="A0AAW1TQB9"/>
<dbReference type="PRINTS" id="PR00741">
    <property type="entry name" value="GLHYDRLASE29"/>
</dbReference>
<dbReference type="PIRSF" id="PIRSF001092">
    <property type="entry name" value="Alpha-L-fucosidase"/>
    <property type="match status" value="1"/>
</dbReference>
<dbReference type="InterPro" id="IPR031919">
    <property type="entry name" value="Fucosidase_C"/>
</dbReference>
<evidence type="ECO:0000313" key="13">
    <source>
        <dbReference type="EMBL" id="KAK9869960.1"/>
    </source>
</evidence>
<dbReference type="InterPro" id="IPR017853">
    <property type="entry name" value="GH"/>
</dbReference>
<dbReference type="Gene3D" id="3.20.20.80">
    <property type="entry name" value="Glycosidases"/>
    <property type="match status" value="1"/>
</dbReference>
<evidence type="ECO:0000256" key="4">
    <source>
        <dbReference type="ARBA" id="ARBA00022729"/>
    </source>
</evidence>
<dbReference type="InterPro" id="IPR000933">
    <property type="entry name" value="Glyco_hydro_29"/>
</dbReference>
<evidence type="ECO:0000256" key="10">
    <source>
        <dbReference type="PIRNR" id="PIRNR001092"/>
    </source>
</evidence>
<feature type="domain" description="Glycoside hydrolase family 29 N-terminal" evidence="11">
    <location>
        <begin position="25"/>
        <end position="361"/>
    </location>
</feature>
<proteinExistence type="inferred from homology"/>
<dbReference type="EC" id="3.2.1.51" evidence="3"/>
<reference evidence="13 14" key="1">
    <citation type="submission" date="2023-03" db="EMBL/GenBank/DDBJ databases">
        <title>Genome insight into feeding habits of ladybird beetles.</title>
        <authorList>
            <person name="Li H.-S."/>
            <person name="Huang Y.-H."/>
            <person name="Pang H."/>
        </authorList>
    </citation>
    <scope>NUCLEOTIDE SEQUENCE [LARGE SCALE GENOMIC DNA]</scope>
    <source>
        <strain evidence="13">SYSU_2023b</strain>
        <tissue evidence="13">Whole body</tissue>
    </source>
</reference>
<evidence type="ECO:0000256" key="5">
    <source>
        <dbReference type="ARBA" id="ARBA00022801"/>
    </source>
</evidence>
<gene>
    <name evidence="13" type="ORF">WA026_006058</name>
</gene>
<comment type="caution">
    <text evidence="13">The sequence shown here is derived from an EMBL/GenBank/DDBJ whole genome shotgun (WGS) entry which is preliminary data.</text>
</comment>
<keyword evidence="7 10" id="KW-0326">Glycosidase</keyword>
<evidence type="ECO:0000256" key="9">
    <source>
        <dbReference type="ARBA" id="ARBA00081661"/>
    </source>
</evidence>
<dbReference type="PANTHER" id="PTHR10030:SF37">
    <property type="entry name" value="ALPHA-L-FUCOSIDASE-RELATED"/>
    <property type="match status" value="1"/>
</dbReference>
<dbReference type="Pfam" id="PF01120">
    <property type="entry name" value="Alpha_L_fucos"/>
    <property type="match status" value="1"/>
</dbReference>
<evidence type="ECO:0000256" key="3">
    <source>
        <dbReference type="ARBA" id="ARBA00012662"/>
    </source>
</evidence>
<evidence type="ECO:0000259" key="12">
    <source>
        <dbReference type="Pfam" id="PF16757"/>
    </source>
</evidence>
<dbReference type="GO" id="GO:0005764">
    <property type="term" value="C:lysosome"/>
    <property type="evidence" value="ECO:0007669"/>
    <property type="project" value="TreeGrafter"/>
</dbReference>
<feature type="domain" description="Alpha-L-fucosidase C-terminal" evidence="12">
    <location>
        <begin position="372"/>
        <end position="458"/>
    </location>
</feature>